<proteinExistence type="predicted"/>
<organism evidence="1 2">
    <name type="scientific">Rubus argutus</name>
    <name type="common">Southern blackberry</name>
    <dbReference type="NCBI Taxonomy" id="59490"/>
    <lineage>
        <taxon>Eukaryota</taxon>
        <taxon>Viridiplantae</taxon>
        <taxon>Streptophyta</taxon>
        <taxon>Embryophyta</taxon>
        <taxon>Tracheophyta</taxon>
        <taxon>Spermatophyta</taxon>
        <taxon>Magnoliopsida</taxon>
        <taxon>eudicotyledons</taxon>
        <taxon>Gunneridae</taxon>
        <taxon>Pentapetalae</taxon>
        <taxon>rosids</taxon>
        <taxon>fabids</taxon>
        <taxon>Rosales</taxon>
        <taxon>Rosaceae</taxon>
        <taxon>Rosoideae</taxon>
        <taxon>Rosoideae incertae sedis</taxon>
        <taxon>Rubus</taxon>
    </lineage>
</organism>
<protein>
    <submittedName>
        <fullName evidence="1">Uncharacterized protein</fullName>
    </submittedName>
</protein>
<reference evidence="1 2" key="1">
    <citation type="journal article" date="2023" name="G3 (Bethesda)">
        <title>A chromosome-length genome assembly and annotation of blackberry (Rubus argutus, cv. 'Hillquist').</title>
        <authorList>
            <person name="Bruna T."/>
            <person name="Aryal R."/>
            <person name="Dudchenko O."/>
            <person name="Sargent D.J."/>
            <person name="Mead D."/>
            <person name="Buti M."/>
            <person name="Cavallini A."/>
            <person name="Hytonen T."/>
            <person name="Andres J."/>
            <person name="Pham M."/>
            <person name="Weisz D."/>
            <person name="Mascagni F."/>
            <person name="Usai G."/>
            <person name="Natali L."/>
            <person name="Bassil N."/>
            <person name="Fernandez G.E."/>
            <person name="Lomsadze A."/>
            <person name="Armour M."/>
            <person name="Olukolu B."/>
            <person name="Poorten T."/>
            <person name="Britton C."/>
            <person name="Davik J."/>
            <person name="Ashrafi H."/>
            <person name="Aiden E.L."/>
            <person name="Borodovsky M."/>
            <person name="Worthington M."/>
        </authorList>
    </citation>
    <scope>NUCLEOTIDE SEQUENCE [LARGE SCALE GENOMIC DNA]</scope>
    <source>
        <strain evidence="1">PI 553951</strain>
    </source>
</reference>
<evidence type="ECO:0000313" key="2">
    <source>
        <dbReference type="Proteomes" id="UP001457282"/>
    </source>
</evidence>
<dbReference type="Proteomes" id="UP001457282">
    <property type="component" value="Unassembled WGS sequence"/>
</dbReference>
<sequence>MVCLRILKSAPNLEKLFLLIAHTYSKHVEEFLETQSVSSNLNLNRLKTVNITAIDGFETESVLTKLIKDRSRNLEQMTVLHY</sequence>
<comment type="caution">
    <text evidence="1">The sequence shown here is derived from an EMBL/GenBank/DDBJ whole genome shotgun (WGS) entry which is preliminary data.</text>
</comment>
<dbReference type="EMBL" id="JBEDUW010000006">
    <property type="protein sequence ID" value="KAK9924791.1"/>
    <property type="molecule type" value="Genomic_DNA"/>
</dbReference>
<name>A0AAW1WM17_RUBAR</name>
<dbReference type="AlphaFoldDB" id="A0AAW1WM17"/>
<accession>A0AAW1WM17</accession>
<keyword evidence="2" id="KW-1185">Reference proteome</keyword>
<gene>
    <name evidence="1" type="ORF">M0R45_033142</name>
</gene>
<evidence type="ECO:0000313" key="1">
    <source>
        <dbReference type="EMBL" id="KAK9924791.1"/>
    </source>
</evidence>